<dbReference type="InterPro" id="IPR013783">
    <property type="entry name" value="Ig-like_fold"/>
</dbReference>
<reference evidence="1 2" key="1">
    <citation type="journal article" date="2013" name="Genome Announc.">
        <title>Draft Genome Sequence of the Cellulolytic, Mesophilic, Anaerobic Bacterium Clostridium termitidis Strain CT1112 (DSM 5398).</title>
        <authorList>
            <person name="Lal S."/>
            <person name="Ramachandran U."/>
            <person name="Zhang X."/>
            <person name="Munir R."/>
            <person name="Sparling R."/>
            <person name="Levin D.B."/>
        </authorList>
    </citation>
    <scope>NUCLEOTIDE SEQUENCE [LARGE SCALE GENOMIC DNA]</scope>
    <source>
        <strain evidence="1 2">CT1112</strain>
    </source>
</reference>
<dbReference type="RefSeq" id="WP_004625379.1">
    <property type="nucleotide sequence ID" value="NZ_AORV01000028.1"/>
</dbReference>
<dbReference type="STRING" id="1195236.CTER_1734"/>
<dbReference type="eggNOG" id="COG3291">
    <property type="taxonomic scope" value="Bacteria"/>
</dbReference>
<evidence type="ECO:0008006" key="3">
    <source>
        <dbReference type="Google" id="ProtNLM"/>
    </source>
</evidence>
<dbReference type="Gene3D" id="2.60.40.10">
    <property type="entry name" value="Immunoglobulins"/>
    <property type="match status" value="1"/>
</dbReference>
<gene>
    <name evidence="1" type="ORF">CTER_1734</name>
</gene>
<accession>S0FT97</accession>
<dbReference type="AlphaFoldDB" id="S0FT97"/>
<organism evidence="1 2">
    <name type="scientific">Ruminiclostridium cellobioparum subsp. termitidis CT1112</name>
    <dbReference type="NCBI Taxonomy" id="1195236"/>
    <lineage>
        <taxon>Bacteria</taxon>
        <taxon>Bacillati</taxon>
        <taxon>Bacillota</taxon>
        <taxon>Clostridia</taxon>
        <taxon>Eubacteriales</taxon>
        <taxon>Oscillospiraceae</taxon>
        <taxon>Ruminiclostridium</taxon>
    </lineage>
</organism>
<dbReference type="InterPro" id="IPR035986">
    <property type="entry name" value="PKD_dom_sf"/>
</dbReference>
<keyword evidence="2" id="KW-1185">Reference proteome</keyword>
<protein>
    <recommendedName>
        <fullName evidence="3">PKD domain-containing protein</fullName>
    </recommendedName>
</protein>
<proteinExistence type="predicted"/>
<sequence>MNNIHTKTFSTMAIIILILFNTFTPVFAGTSGSTVLKLNSDGAGHNALTMTVNPVPSTSPLQAFCVGWQFEFSNSKGSISVSLELTEVKFTSGSKDFKFALSPDYIGLTSGIKGFKSIRDAVSDKATFDKIVKQGCTVTANAIIRKYTISNGKMVATNTYAYNKGDIDSNFSEFTDTFKSNTKDNYFELTVPIPPESVPAPDPNVEITLPVNGSTVLRGTVVPFKGWGTGVHHIGGFVDDKFLEEQGNPSDDYNDKMWFETTVKLDELGPHTFYLLGRNAATGGDTHKSKVHTVYVIDPPPNSGTIYVKGLDIDTNKEISEATYEIPGVEYGKAKTVTYTPVTAYKVQGSYQTFSTSVPDKSKMETATSQTVTLSSTNKNAYVYFWYKVDNTVPPVKPPPKINYDPIAIINNPAVAYAGDDVLIDGSRSYDTDGYIERYVWEVPGTYGTDNDNPWANDLNNAEQDTDKGTVWYPKVGTYPISLEVIDDGNCSGYDQSIIEIIEPKPEVNIDVLADKIKENRKITLDTSKSKSATRFPIDWSLTTWSIQPVNGTGATGDYGVRLENGTVYKNVNSIAYLYKGGAWENTGLAFISVLKGQKTIQFQARDSGQYKITVSMTNTYVFNSAVHYSNTVDRTITVVEDLAPVADFSGSESNIREFENPIDKTLQKYGVIPVICTSTSPDGDPIGKRIWSARYDSDNDLAQGSGVAAAFADETTIYPYTGTDPFTSGIRLVVDSEYDSTAEIWSYEVGKFTEALQVYEDIPDSETVKELLLQSDYKSSYVQGW</sequence>
<dbReference type="Proteomes" id="UP000014155">
    <property type="component" value="Unassembled WGS sequence"/>
</dbReference>
<dbReference type="PATRIC" id="fig|1195236.3.peg.2059"/>
<evidence type="ECO:0000313" key="2">
    <source>
        <dbReference type="Proteomes" id="UP000014155"/>
    </source>
</evidence>
<dbReference type="EMBL" id="AORV01000028">
    <property type="protein sequence ID" value="EMS72384.1"/>
    <property type="molecule type" value="Genomic_DNA"/>
</dbReference>
<comment type="caution">
    <text evidence="1">The sequence shown here is derived from an EMBL/GenBank/DDBJ whole genome shotgun (WGS) entry which is preliminary data.</text>
</comment>
<name>S0FT97_RUMCE</name>
<dbReference type="SUPFAM" id="SSF49299">
    <property type="entry name" value="PKD domain"/>
    <property type="match status" value="1"/>
</dbReference>
<evidence type="ECO:0000313" key="1">
    <source>
        <dbReference type="EMBL" id="EMS72384.1"/>
    </source>
</evidence>